<evidence type="ECO:0000313" key="3">
    <source>
        <dbReference type="Proteomes" id="UP000199013"/>
    </source>
</evidence>
<proteinExistence type="predicted"/>
<feature type="compositionally biased region" description="Low complexity" evidence="1">
    <location>
        <begin position="26"/>
        <end position="37"/>
    </location>
</feature>
<evidence type="ECO:0000256" key="1">
    <source>
        <dbReference type="SAM" id="MobiDB-lite"/>
    </source>
</evidence>
<name>A0A1C3P630_9ACTN</name>
<dbReference type="AlphaFoldDB" id="A0A1C3P630"/>
<evidence type="ECO:0000313" key="2">
    <source>
        <dbReference type="EMBL" id="SBW25272.1"/>
    </source>
</evidence>
<gene>
    <name evidence="2" type="ORF">FDG2_4476</name>
</gene>
<sequence>MDIASSRTDSRRRTRYVVRLAAVIAPSSQQASRAAASTPPMTMTGSRKRFHRGPVALTVWSPGYVSSRTEASRPMVRITSFSLPTGLTSNSVTPAAAYRRTARATAVSSPATTVSCSPDMR</sequence>
<keyword evidence="3" id="KW-1185">Reference proteome</keyword>
<accession>A0A1C3P630</accession>
<dbReference type="Proteomes" id="UP000199013">
    <property type="component" value="Unassembled WGS sequence"/>
</dbReference>
<reference evidence="3" key="1">
    <citation type="submission" date="2016-02" db="EMBL/GenBank/DDBJ databases">
        <authorList>
            <person name="Wibberg D."/>
        </authorList>
    </citation>
    <scope>NUCLEOTIDE SEQUENCE [LARGE SCALE GENOMIC DNA]</scope>
</reference>
<feature type="region of interest" description="Disordered" evidence="1">
    <location>
        <begin position="26"/>
        <end position="50"/>
    </location>
</feature>
<organism evidence="2 3">
    <name type="scientific">Candidatus Protofrankia californiensis</name>
    <dbReference type="NCBI Taxonomy" id="1839754"/>
    <lineage>
        <taxon>Bacteria</taxon>
        <taxon>Bacillati</taxon>
        <taxon>Actinomycetota</taxon>
        <taxon>Actinomycetes</taxon>
        <taxon>Frankiales</taxon>
        <taxon>Frankiaceae</taxon>
        <taxon>Protofrankia</taxon>
    </lineage>
</organism>
<protein>
    <submittedName>
        <fullName evidence="2">Putative secreted protein</fullName>
    </submittedName>
</protein>
<dbReference type="EMBL" id="FLUV01001879">
    <property type="protein sequence ID" value="SBW25272.1"/>
    <property type="molecule type" value="Genomic_DNA"/>
</dbReference>